<dbReference type="AlphaFoldDB" id="A0A1G1VF74"/>
<evidence type="ECO:0000313" key="2">
    <source>
        <dbReference type="Proteomes" id="UP000178659"/>
    </source>
</evidence>
<reference evidence="1 2" key="1">
    <citation type="journal article" date="2016" name="Nat. Commun.">
        <title>Thousands of microbial genomes shed light on interconnected biogeochemical processes in an aquifer system.</title>
        <authorList>
            <person name="Anantharaman K."/>
            <person name="Brown C.T."/>
            <person name="Hug L.A."/>
            <person name="Sharon I."/>
            <person name="Castelle C.J."/>
            <person name="Probst A.J."/>
            <person name="Thomas B.C."/>
            <person name="Singh A."/>
            <person name="Wilkins M.J."/>
            <person name="Karaoz U."/>
            <person name="Brodie E.L."/>
            <person name="Williams K.H."/>
            <person name="Hubbard S.S."/>
            <person name="Banfield J.F."/>
        </authorList>
    </citation>
    <scope>NUCLEOTIDE SEQUENCE [LARGE SCALE GENOMIC DNA]</scope>
</reference>
<evidence type="ECO:0000313" key="1">
    <source>
        <dbReference type="EMBL" id="OGY14090.1"/>
    </source>
</evidence>
<dbReference type="EMBL" id="MHCC01000003">
    <property type="protein sequence ID" value="OGY14090.1"/>
    <property type="molecule type" value="Genomic_DNA"/>
</dbReference>
<dbReference type="Proteomes" id="UP000178659">
    <property type="component" value="Unassembled WGS sequence"/>
</dbReference>
<accession>A0A1G1VF74</accession>
<proteinExistence type="predicted"/>
<protein>
    <submittedName>
        <fullName evidence="1">Uncharacterized protein</fullName>
    </submittedName>
</protein>
<organism evidence="1 2">
    <name type="scientific">Candidatus Blackburnbacteria bacterium RIFCSPLOWO2_01_FULL_40_20</name>
    <dbReference type="NCBI Taxonomy" id="1797519"/>
    <lineage>
        <taxon>Bacteria</taxon>
        <taxon>Candidatus Blackburniibacteriota</taxon>
    </lineage>
</organism>
<comment type="caution">
    <text evidence="1">The sequence shown here is derived from an EMBL/GenBank/DDBJ whole genome shotgun (WGS) entry which is preliminary data.</text>
</comment>
<gene>
    <name evidence="1" type="ORF">A3A77_03900</name>
</gene>
<sequence length="61" mass="7032">MAILFTHVFLLRNGVDFTLSYKEMYNFAVIIAKASEQKILMADTKNLCQKIISDFTTDRVN</sequence>
<name>A0A1G1VF74_9BACT</name>